<sequence>MFRKQKGSSLALTLIFATTIGIVLAGVGYTLKINLLRSKSVNEALQSDLLRKGNLNNQIDSNSLSNPYSNESIPDSSVGDITIHSVVTSFQPIYYSAELYNSKAYIQYVIEQNYTEGSKTMFNKTVRYNALAPNSYDQYTDDIIPINVPIVNFNNMDDAEKAHRLSDGSILDTEIGYINSFKKDESNNLVLTNGNITISTPAGISADFKTSLGWDLIHGRWTLYIAIYDNSKIYTTNIPLVNITTPAPISPNWGDAVDFSSFPSSPLVLETIWYQPDENVTPKLFIAGKSLGGETIDAPEPSEPISYPQYVEGTNYANGDVVKNNETLYSCKVAGWCKGAAWAYAPGSGSAWSQAWDIYGGSNDSNGGPSETQDTLVFYSFSPSDSSISAIFNDKNASTYNEQFTKDKISLLAPNPAGGINTGKYVYARVGNPNSKYITKLISIGPVVTDITEHNMASRSDTTRSSLIVPTSDNSINYFEIGDNQIFSYYQDSLGSTMKTLSSGQSSSMTGQPSITIPGVGLFWASYRSNGGLYYSIAADQMEKTPNDPGYSNLPVMQNPQRLNDIQNNRVYLKEYGLECITGERSGDDCNTEQTLYDENSIDSSLVPFSVGTIHTNTK</sequence>
<protein>
    <submittedName>
        <fullName evidence="1">Uncharacterized protein</fullName>
    </submittedName>
</protein>
<accession>A0ABV9TB10</accession>
<gene>
    <name evidence="1" type="ORF">ACFPDQ_04625</name>
</gene>
<evidence type="ECO:0000313" key="1">
    <source>
        <dbReference type="EMBL" id="MFC4892328.1"/>
    </source>
</evidence>
<dbReference type="EMBL" id="JBHSJH010000002">
    <property type="protein sequence ID" value="MFC4892328.1"/>
    <property type="molecule type" value="Genomic_DNA"/>
</dbReference>
<reference evidence="2" key="1">
    <citation type="journal article" date="2019" name="Int. J. Syst. Evol. Microbiol.">
        <title>The Global Catalogue of Microorganisms (GCM) 10K type strain sequencing project: providing services to taxonomists for standard genome sequencing and annotation.</title>
        <authorList>
            <consortium name="The Broad Institute Genomics Platform"/>
            <consortium name="The Broad Institute Genome Sequencing Center for Infectious Disease"/>
            <person name="Wu L."/>
            <person name="Ma J."/>
        </authorList>
    </citation>
    <scope>NUCLEOTIDE SEQUENCE [LARGE SCALE GENOMIC DNA]</scope>
    <source>
        <strain evidence="2">CGMCC 1.13718</strain>
    </source>
</reference>
<comment type="caution">
    <text evidence="1">The sequence shown here is derived from an EMBL/GenBank/DDBJ whole genome shotgun (WGS) entry which is preliminary data.</text>
</comment>
<keyword evidence="2" id="KW-1185">Reference proteome</keyword>
<proteinExistence type="predicted"/>
<dbReference type="Proteomes" id="UP001595926">
    <property type="component" value="Unassembled WGS sequence"/>
</dbReference>
<organism evidence="1 2">
    <name type="scientific">Pseudofrancisella aestuarii</name>
    <dbReference type="NCBI Taxonomy" id="2670347"/>
    <lineage>
        <taxon>Bacteria</taxon>
        <taxon>Pseudomonadati</taxon>
        <taxon>Pseudomonadota</taxon>
        <taxon>Gammaproteobacteria</taxon>
        <taxon>Thiotrichales</taxon>
        <taxon>Francisellaceae</taxon>
        <taxon>Pseudofrancisella</taxon>
    </lineage>
</organism>
<evidence type="ECO:0000313" key="2">
    <source>
        <dbReference type="Proteomes" id="UP001595926"/>
    </source>
</evidence>
<name>A0ABV9TB10_9GAMM</name>
<dbReference type="RefSeq" id="WP_119329735.1">
    <property type="nucleotide sequence ID" value="NZ_JBHSJH010000002.1"/>
</dbReference>